<dbReference type="PANTHER" id="PTHR12673:SF263">
    <property type="entry name" value="PLECKSTRIN DOMAIN-CONTAINING PROTEIN"/>
    <property type="match status" value="1"/>
</dbReference>
<accession>A0ABQ0DSC3</accession>
<sequence>METISPQSYPSFPRMHEGKCRVKGCNCNRFEGMTDLPDERCSNCFHSIEAHTLPVELFNNIKCDKPTILTTPREVYRKKIAMELLTTERTYVRMLMTCLRCYADPLQSCEPPLLPPTLYKSIFLFYRDIVRVNLVFLQSLEDLVEKNQLVSGLTSVFLGTLPYLRVYRMFVGNNSVGLQAVEQAEHMKDVVKLLHHCSKYGYEGETVQPLRSYLILPIQRIPRYNLLLSDFLKHTDRNDPLFEETTALVGSLKSLAKEINDEVKLQDNRRKLLAIKKKFCEGPYHLTLVEAHRYIMREGVLFKLSKTKPKKRYFYLFNDILVYGRMQLQLFYPNLYLRLNSVHIEDGLQPNTFNLLSPFKSFTVICSSIEERNTWANDLKSAIQKESDKKFSKNIDTVGFDAPLYQPFNEATLCFICKRKFGIFCFKYHCERCGFVVCDSCSKNRKIVPPNPVPQRICNFCVRSADKNIEVFKGLRKRSKQERARLALALLE</sequence>
<dbReference type="InterPro" id="IPR011011">
    <property type="entry name" value="Znf_FYVE_PHD"/>
</dbReference>
<evidence type="ECO:0000256" key="3">
    <source>
        <dbReference type="ARBA" id="ARBA00022658"/>
    </source>
</evidence>
<protein>
    <recommendedName>
        <fullName evidence="14">Rho guanine nucleotide exchange factor</fullName>
    </recommendedName>
</protein>
<gene>
    <name evidence="12" type="ORF">ENUP19_0260G0020</name>
</gene>
<feature type="domain" description="PH" evidence="9">
    <location>
        <begin position="294"/>
        <end position="384"/>
    </location>
</feature>
<keyword evidence="2" id="KW-0963">Cytoplasm</keyword>
<keyword evidence="7" id="KW-0206">Cytoskeleton</keyword>
<dbReference type="Gene3D" id="3.30.40.10">
    <property type="entry name" value="Zinc/RING finger domain, C3HC4 (zinc finger)"/>
    <property type="match status" value="1"/>
</dbReference>
<dbReference type="InterPro" id="IPR035899">
    <property type="entry name" value="DBL_dom_sf"/>
</dbReference>
<organism evidence="12 13">
    <name type="scientific">Entamoeba nuttalli</name>
    <dbReference type="NCBI Taxonomy" id="412467"/>
    <lineage>
        <taxon>Eukaryota</taxon>
        <taxon>Amoebozoa</taxon>
        <taxon>Evosea</taxon>
        <taxon>Archamoebae</taxon>
        <taxon>Mastigamoebida</taxon>
        <taxon>Entamoebidae</taxon>
        <taxon>Entamoeba</taxon>
    </lineage>
</organism>
<dbReference type="InterPro" id="IPR017455">
    <property type="entry name" value="Znf_FYVE-rel"/>
</dbReference>
<dbReference type="Gene3D" id="2.30.29.30">
    <property type="entry name" value="Pleckstrin-homology domain (PH domain)/Phosphotyrosine-binding domain (PTB)"/>
    <property type="match status" value="1"/>
</dbReference>
<dbReference type="SMART" id="SM00233">
    <property type="entry name" value="PH"/>
    <property type="match status" value="1"/>
</dbReference>
<feature type="domain" description="DH" evidence="10">
    <location>
        <begin position="76"/>
        <end position="262"/>
    </location>
</feature>
<dbReference type="EMBL" id="BAAFRS010000260">
    <property type="protein sequence ID" value="GAB1225747.1"/>
    <property type="molecule type" value="Genomic_DNA"/>
</dbReference>
<evidence type="ECO:0000256" key="8">
    <source>
        <dbReference type="PROSITE-ProRule" id="PRU00091"/>
    </source>
</evidence>
<dbReference type="InterPro" id="IPR001849">
    <property type="entry name" value="PH_domain"/>
</dbReference>
<dbReference type="InterPro" id="IPR011993">
    <property type="entry name" value="PH-like_dom_sf"/>
</dbReference>
<dbReference type="Pfam" id="PF01363">
    <property type="entry name" value="FYVE"/>
    <property type="match status" value="1"/>
</dbReference>
<evidence type="ECO:0000256" key="2">
    <source>
        <dbReference type="ARBA" id="ARBA00022490"/>
    </source>
</evidence>
<evidence type="ECO:0000259" key="11">
    <source>
        <dbReference type="PROSITE" id="PS50178"/>
    </source>
</evidence>
<dbReference type="SUPFAM" id="SSF48065">
    <property type="entry name" value="DBL homology domain (DH-domain)"/>
    <property type="match status" value="1"/>
</dbReference>
<dbReference type="CDD" id="cd00160">
    <property type="entry name" value="RhoGEF"/>
    <property type="match status" value="1"/>
</dbReference>
<dbReference type="PROSITE" id="PS50178">
    <property type="entry name" value="ZF_FYVE"/>
    <property type="match status" value="1"/>
</dbReference>
<dbReference type="InterPro" id="IPR013083">
    <property type="entry name" value="Znf_RING/FYVE/PHD"/>
</dbReference>
<keyword evidence="13" id="KW-1185">Reference proteome</keyword>
<dbReference type="SMART" id="SM00064">
    <property type="entry name" value="FYVE"/>
    <property type="match status" value="1"/>
</dbReference>
<evidence type="ECO:0000313" key="13">
    <source>
        <dbReference type="Proteomes" id="UP001628156"/>
    </source>
</evidence>
<dbReference type="InterPro" id="IPR051092">
    <property type="entry name" value="FYVE_RhoGEF_PH"/>
</dbReference>
<reference evidence="12 13" key="1">
    <citation type="journal article" date="2019" name="PLoS Negl. Trop. Dis.">
        <title>Whole genome sequencing of Entamoeba nuttalli reveals mammalian host-related molecular signatures and a novel octapeptide-repeat surface protein.</title>
        <authorList>
            <person name="Tanaka M."/>
            <person name="Makiuchi T."/>
            <person name="Komiyama T."/>
            <person name="Shiina T."/>
            <person name="Osaki K."/>
            <person name="Tachibana H."/>
        </authorList>
    </citation>
    <scope>NUCLEOTIDE SEQUENCE [LARGE SCALE GENOMIC DNA]</scope>
    <source>
        <strain evidence="12 13">P19-061405</strain>
    </source>
</reference>
<dbReference type="Pfam" id="PF00169">
    <property type="entry name" value="PH"/>
    <property type="match status" value="1"/>
</dbReference>
<dbReference type="SUPFAM" id="SSF57903">
    <property type="entry name" value="FYVE/PHD zinc finger"/>
    <property type="match status" value="1"/>
</dbReference>
<dbReference type="Proteomes" id="UP001628156">
    <property type="component" value="Unassembled WGS sequence"/>
</dbReference>
<dbReference type="InterPro" id="IPR000306">
    <property type="entry name" value="Znf_FYVE"/>
</dbReference>
<dbReference type="SUPFAM" id="SSF50729">
    <property type="entry name" value="PH domain-like"/>
    <property type="match status" value="1"/>
</dbReference>
<dbReference type="Pfam" id="PF00621">
    <property type="entry name" value="RhoGEF"/>
    <property type="match status" value="1"/>
</dbReference>
<evidence type="ECO:0000259" key="9">
    <source>
        <dbReference type="PROSITE" id="PS50003"/>
    </source>
</evidence>
<keyword evidence="3" id="KW-0344">Guanine-nucleotide releasing factor</keyword>
<dbReference type="Gene3D" id="1.20.900.10">
    <property type="entry name" value="Dbl homology (DH) domain"/>
    <property type="match status" value="1"/>
</dbReference>
<dbReference type="PANTHER" id="PTHR12673">
    <property type="entry name" value="FACIOGENITAL DYSPLASIA PROTEIN"/>
    <property type="match status" value="1"/>
</dbReference>
<name>A0ABQ0DSC3_9EUKA</name>
<keyword evidence="4" id="KW-0479">Metal-binding</keyword>
<keyword evidence="5 8" id="KW-0863">Zinc-finger</keyword>
<dbReference type="PROSITE" id="PS50003">
    <property type="entry name" value="PH_DOMAIN"/>
    <property type="match status" value="1"/>
</dbReference>
<keyword evidence="6" id="KW-0862">Zinc</keyword>
<evidence type="ECO:0000256" key="4">
    <source>
        <dbReference type="ARBA" id="ARBA00022723"/>
    </source>
</evidence>
<dbReference type="InterPro" id="IPR000219">
    <property type="entry name" value="DH_dom"/>
</dbReference>
<proteinExistence type="predicted"/>
<evidence type="ECO:0000256" key="1">
    <source>
        <dbReference type="ARBA" id="ARBA00004245"/>
    </source>
</evidence>
<dbReference type="PROSITE" id="PS50010">
    <property type="entry name" value="DH_2"/>
    <property type="match status" value="1"/>
</dbReference>
<evidence type="ECO:0000256" key="6">
    <source>
        <dbReference type="ARBA" id="ARBA00022833"/>
    </source>
</evidence>
<comment type="subcellular location">
    <subcellularLocation>
        <location evidence="1">Cytoplasm</location>
        <location evidence="1">Cytoskeleton</location>
    </subcellularLocation>
</comment>
<feature type="domain" description="FYVE-type" evidence="11">
    <location>
        <begin position="408"/>
        <end position="466"/>
    </location>
</feature>
<comment type="caution">
    <text evidence="12">The sequence shown here is derived from an EMBL/GenBank/DDBJ whole genome shotgun (WGS) entry which is preliminary data.</text>
</comment>
<evidence type="ECO:0008006" key="14">
    <source>
        <dbReference type="Google" id="ProtNLM"/>
    </source>
</evidence>
<evidence type="ECO:0000313" key="12">
    <source>
        <dbReference type="EMBL" id="GAB1225747.1"/>
    </source>
</evidence>
<dbReference type="SMART" id="SM00325">
    <property type="entry name" value="RhoGEF"/>
    <property type="match status" value="1"/>
</dbReference>
<evidence type="ECO:0000256" key="5">
    <source>
        <dbReference type="ARBA" id="ARBA00022771"/>
    </source>
</evidence>
<evidence type="ECO:0000259" key="10">
    <source>
        <dbReference type="PROSITE" id="PS50010"/>
    </source>
</evidence>
<evidence type="ECO:0000256" key="7">
    <source>
        <dbReference type="ARBA" id="ARBA00023212"/>
    </source>
</evidence>